<dbReference type="SUPFAM" id="SSF55347">
    <property type="entry name" value="Glyceraldehyde-3-phosphate dehydrogenase-like, C-terminal domain"/>
    <property type="match status" value="1"/>
</dbReference>
<dbReference type="InterPro" id="IPR055170">
    <property type="entry name" value="GFO_IDH_MocA-like_dom"/>
</dbReference>
<dbReference type="EMBL" id="SMKO01000211">
    <property type="protein sequence ID" value="TDC91040.1"/>
    <property type="molecule type" value="Genomic_DNA"/>
</dbReference>
<dbReference type="Pfam" id="PF22725">
    <property type="entry name" value="GFO_IDH_MocA_C3"/>
    <property type="match status" value="1"/>
</dbReference>
<evidence type="ECO:0000313" key="2">
    <source>
        <dbReference type="EMBL" id="TDC91040.1"/>
    </source>
</evidence>
<gene>
    <name evidence="2" type="ORF">E1292_43040</name>
</gene>
<evidence type="ECO:0000313" key="3">
    <source>
        <dbReference type="Proteomes" id="UP000295258"/>
    </source>
</evidence>
<reference evidence="2 3" key="1">
    <citation type="submission" date="2019-03" db="EMBL/GenBank/DDBJ databases">
        <title>Draft genome sequences of novel Actinobacteria.</title>
        <authorList>
            <person name="Sahin N."/>
            <person name="Ay H."/>
            <person name="Saygin H."/>
        </authorList>
    </citation>
    <scope>NUCLEOTIDE SEQUENCE [LARGE SCALE GENOMIC DNA]</scope>
    <source>
        <strain evidence="2 3">KC310</strain>
    </source>
</reference>
<comment type="caution">
    <text evidence="2">The sequence shown here is derived from an EMBL/GenBank/DDBJ whole genome shotgun (WGS) entry which is preliminary data.</text>
</comment>
<feature type="domain" description="GFO/IDH/MocA-like oxidoreductase" evidence="1">
    <location>
        <begin position="1"/>
        <end position="87"/>
    </location>
</feature>
<dbReference type="RefSeq" id="WP_132605285.1">
    <property type="nucleotide sequence ID" value="NZ_SMKO01000211.1"/>
</dbReference>
<organism evidence="2 3">
    <name type="scientific">Nonomuraea deserti</name>
    <dbReference type="NCBI Taxonomy" id="1848322"/>
    <lineage>
        <taxon>Bacteria</taxon>
        <taxon>Bacillati</taxon>
        <taxon>Actinomycetota</taxon>
        <taxon>Actinomycetes</taxon>
        <taxon>Streptosporangiales</taxon>
        <taxon>Streptosporangiaceae</taxon>
        <taxon>Nonomuraea</taxon>
    </lineage>
</organism>
<name>A0A4R4UHP0_9ACTN</name>
<dbReference type="AlphaFoldDB" id="A0A4R4UHP0"/>
<evidence type="ECO:0000259" key="1">
    <source>
        <dbReference type="Pfam" id="PF22725"/>
    </source>
</evidence>
<sequence length="188" mass="19749">MGPYYLTALATLFGPAESVAALGRRSRDRRVIGAGPRAGTSFDVEVPTHVAALINYAAGQAATLLMSFDSPLRRGGFVEITGTEATLATPDPNRFDGDVRVQSADADDWAVIPATGADEGRGLGVLDLAWAIRTGGRPRASGELALHVLDVMEAITVSADTGSFVPVRTTFTLPDVLVAEWDPLARTV</sequence>
<proteinExistence type="predicted"/>
<dbReference type="Proteomes" id="UP000295258">
    <property type="component" value="Unassembled WGS sequence"/>
</dbReference>
<dbReference type="Gene3D" id="3.30.360.10">
    <property type="entry name" value="Dihydrodipicolinate Reductase, domain 2"/>
    <property type="match status" value="1"/>
</dbReference>
<protein>
    <recommendedName>
        <fullName evidence="1">GFO/IDH/MocA-like oxidoreductase domain-containing protein</fullName>
    </recommendedName>
</protein>
<accession>A0A4R4UHP0</accession>
<keyword evidence="3" id="KW-1185">Reference proteome</keyword>